<gene>
    <name evidence="2" type="ORF">PR048_005705</name>
</gene>
<proteinExistence type="predicted"/>
<organism evidence="2 3">
    <name type="scientific">Dryococelus australis</name>
    <dbReference type="NCBI Taxonomy" id="614101"/>
    <lineage>
        <taxon>Eukaryota</taxon>
        <taxon>Metazoa</taxon>
        <taxon>Ecdysozoa</taxon>
        <taxon>Arthropoda</taxon>
        <taxon>Hexapoda</taxon>
        <taxon>Insecta</taxon>
        <taxon>Pterygota</taxon>
        <taxon>Neoptera</taxon>
        <taxon>Polyneoptera</taxon>
        <taxon>Phasmatodea</taxon>
        <taxon>Verophasmatodea</taxon>
        <taxon>Anareolatae</taxon>
        <taxon>Phasmatidae</taxon>
        <taxon>Eurycanthinae</taxon>
        <taxon>Dryococelus</taxon>
    </lineage>
</organism>
<evidence type="ECO:0000313" key="2">
    <source>
        <dbReference type="EMBL" id="KAJ8893122.1"/>
    </source>
</evidence>
<dbReference type="Gene3D" id="3.60.15.10">
    <property type="entry name" value="Ribonuclease Z/Hydroxyacylglutathione hydrolase-like"/>
    <property type="match status" value="1"/>
</dbReference>
<sequence>MSKQASRKYVTVIDDAMVPGIQITDIFASSDSDAENLSSQLLLTFEQQGHLSHPPVTGSEHESFAPESGKQFKYPQTHSQRMPKRNCMNEIPLPIHLVLLYPLGYCISAWDRSSHFATMAPLKIALLEDQQLLQNITAMKLVRESTVMVKHHYHEAGLDISKAFLAARCQMRYSSHVVRWTTLQSTFGRILYTGHCRYKPSMLKNPVLKQTVVNQNLDVMFFDNTYAAPECQFPSDIECLKRVVEIIRSCDASQPSCQSFPWLPGNTTGQTAWGEDDCLGKLALPQRQLARNGNSFARRVEGECVPAPSASSINVPNSRPPADRPHAYLIAYFPLTYLFRSGDIPDFRMWELCWCVGFLGDLLFPLPIYSSAAPYLPHFTPICSQDFDVKNIPNLFTHSLIIRNSLDIEYRENVLASKRIEHRENVVLTHPYFEH</sequence>
<keyword evidence="3" id="KW-1185">Reference proteome</keyword>
<dbReference type="PANTHER" id="PTHR23240:SF26">
    <property type="entry name" value="5' EXONUCLEASE APOLLO"/>
    <property type="match status" value="1"/>
</dbReference>
<dbReference type="InterPro" id="IPR036866">
    <property type="entry name" value="RibonucZ/Hydroxyglut_hydro"/>
</dbReference>
<comment type="caution">
    <text evidence="2">The sequence shown here is derived from an EMBL/GenBank/DDBJ whole genome shotgun (WGS) entry which is preliminary data.</text>
</comment>
<protein>
    <submittedName>
        <fullName evidence="2">Uncharacterized protein</fullName>
    </submittedName>
</protein>
<dbReference type="PANTHER" id="PTHR23240">
    <property type="entry name" value="DNA CROSS-LINK REPAIR PROTEIN PSO2/SNM1-RELATED"/>
    <property type="match status" value="1"/>
</dbReference>
<accession>A0ABQ9I9H7</accession>
<reference evidence="2 3" key="1">
    <citation type="submission" date="2023-02" db="EMBL/GenBank/DDBJ databases">
        <title>LHISI_Scaffold_Assembly.</title>
        <authorList>
            <person name="Stuart O.P."/>
            <person name="Cleave R."/>
            <person name="Magrath M.J.L."/>
            <person name="Mikheyev A.S."/>
        </authorList>
    </citation>
    <scope>NUCLEOTIDE SEQUENCE [LARGE SCALE GENOMIC DNA]</scope>
    <source>
        <strain evidence="2">Daus_M_001</strain>
        <tissue evidence="2">Leg muscle</tissue>
    </source>
</reference>
<evidence type="ECO:0000313" key="3">
    <source>
        <dbReference type="Proteomes" id="UP001159363"/>
    </source>
</evidence>
<evidence type="ECO:0000256" key="1">
    <source>
        <dbReference type="SAM" id="MobiDB-lite"/>
    </source>
</evidence>
<dbReference type="Proteomes" id="UP001159363">
    <property type="component" value="Chromosome 2"/>
</dbReference>
<name>A0ABQ9I9H7_9NEOP</name>
<dbReference type="EMBL" id="JARBHB010000002">
    <property type="protein sequence ID" value="KAJ8893122.1"/>
    <property type="molecule type" value="Genomic_DNA"/>
</dbReference>
<feature type="region of interest" description="Disordered" evidence="1">
    <location>
        <begin position="50"/>
        <end position="75"/>
    </location>
</feature>